<dbReference type="Pfam" id="PF12697">
    <property type="entry name" value="Abhydrolase_6"/>
    <property type="match status" value="1"/>
</dbReference>
<keyword evidence="2" id="KW-0378">Hydrolase</keyword>
<evidence type="ECO:0000313" key="3">
    <source>
        <dbReference type="Proteomes" id="UP000320591"/>
    </source>
</evidence>
<dbReference type="InterPro" id="IPR000073">
    <property type="entry name" value="AB_hydrolase_1"/>
</dbReference>
<dbReference type="AlphaFoldDB" id="A0A5B8HR50"/>
<dbReference type="STRING" id="568768.GCA_000406125_00404"/>
<dbReference type="OrthoDB" id="7024245at2"/>
<dbReference type="KEGG" id="dic:Dpoa569_0003544"/>
<dbReference type="PANTHER" id="PTHR43689:SF8">
    <property type="entry name" value="ALPHA_BETA-HYDROLASES SUPERFAMILY PROTEIN"/>
    <property type="match status" value="1"/>
</dbReference>
<protein>
    <submittedName>
        <fullName evidence="2">Alpha/beta hydrolase</fullName>
    </submittedName>
</protein>
<dbReference type="EMBL" id="CP042220">
    <property type="protein sequence ID" value="QDX31505.1"/>
    <property type="molecule type" value="Genomic_DNA"/>
</dbReference>
<evidence type="ECO:0000259" key="1">
    <source>
        <dbReference type="Pfam" id="PF12697"/>
    </source>
</evidence>
<dbReference type="GO" id="GO:0016787">
    <property type="term" value="F:hydrolase activity"/>
    <property type="evidence" value="ECO:0007669"/>
    <property type="project" value="UniProtKB-KW"/>
</dbReference>
<feature type="domain" description="AB hydrolase-1" evidence="1">
    <location>
        <begin position="59"/>
        <end position="244"/>
    </location>
</feature>
<dbReference type="PANTHER" id="PTHR43689">
    <property type="entry name" value="HYDROLASE"/>
    <property type="match status" value="1"/>
</dbReference>
<keyword evidence="3" id="KW-1185">Reference proteome</keyword>
<dbReference type="InterPro" id="IPR029058">
    <property type="entry name" value="AB_hydrolase_fold"/>
</dbReference>
<reference evidence="2 3" key="1">
    <citation type="journal article" date="2019" name="Environ. Microbiol.">
        <title>The phytopathogenic nature of Dickeya aquatica 174/2 and the dynamic early evolution of Dickeya pathogenicity.</title>
        <authorList>
            <person name="Duprey A."/>
            <person name="Taib N."/>
            <person name="Leonard S."/>
            <person name="Garin T."/>
            <person name="Flandrois J.P."/>
            <person name="Nasser W."/>
            <person name="Brochier-Armanet C."/>
            <person name="Reverchon S."/>
        </authorList>
    </citation>
    <scope>NUCLEOTIDE SEQUENCE [LARGE SCALE GENOMIC DNA]</scope>
    <source>
        <strain evidence="2 3">NCPPB 569</strain>
    </source>
</reference>
<dbReference type="Proteomes" id="UP000320591">
    <property type="component" value="Chromosome"/>
</dbReference>
<gene>
    <name evidence="2" type="ORF">Dpoa569_0003544</name>
</gene>
<dbReference type="SUPFAM" id="SSF53474">
    <property type="entry name" value="alpha/beta-Hydrolases"/>
    <property type="match status" value="1"/>
</dbReference>
<proteinExistence type="predicted"/>
<dbReference type="RefSeq" id="WP_042868199.1">
    <property type="nucleotide sequence ID" value="NZ_CM001975.1"/>
</dbReference>
<dbReference type="Gene3D" id="3.40.50.1820">
    <property type="entry name" value="alpha/beta hydrolase"/>
    <property type="match status" value="1"/>
</dbReference>
<sequence>MDEQLNTILTSLTRPTLFPLRKGEIDEISQMTDIRFPVKQRQGRLLSCLSQCQTAPKALLIHGWGGNPLMLKPQRDLLQQLGYRVFMPFLLGHDPTHPQASSIPEQVQLLMQLQEREGEFDIVIAHSAGGVIAALAATQGFMLSNIILIASPSSFPDLLEHKLREFPAISGLHTALHHRYSNDLSAGPELMSRQVFARLKASALVIHGTADRKIDVQDALSLHRQLPESELVLVHEAGHLGVLNHDTTLQAISGYLCRPMSRIQGVKRYARPY</sequence>
<accession>A0A5B8HR50</accession>
<evidence type="ECO:0000313" key="2">
    <source>
        <dbReference type="EMBL" id="QDX31505.1"/>
    </source>
</evidence>
<name>A0A5B8HR50_9GAMM</name>
<organism evidence="2 3">
    <name type="scientific">Dickeya poaceiphila</name>
    <dbReference type="NCBI Taxonomy" id="568768"/>
    <lineage>
        <taxon>Bacteria</taxon>
        <taxon>Pseudomonadati</taxon>
        <taxon>Pseudomonadota</taxon>
        <taxon>Gammaproteobacteria</taxon>
        <taxon>Enterobacterales</taxon>
        <taxon>Pectobacteriaceae</taxon>
        <taxon>Dickeya</taxon>
    </lineage>
</organism>